<gene>
    <name evidence="1" type="ORF">HELGO_WM58692</name>
</gene>
<dbReference type="EMBL" id="CACVAZ010000186">
    <property type="protein sequence ID" value="CAA6824913.1"/>
    <property type="molecule type" value="Genomic_DNA"/>
</dbReference>
<protein>
    <submittedName>
        <fullName evidence="1">Uncharacterized protein</fullName>
    </submittedName>
</protein>
<accession>A0A6S6U821</accession>
<name>A0A6S6U821_9BACT</name>
<reference evidence="1" key="1">
    <citation type="submission" date="2020-01" db="EMBL/GenBank/DDBJ databases">
        <authorList>
            <person name="Meier V. D."/>
            <person name="Meier V D."/>
        </authorList>
    </citation>
    <scope>NUCLEOTIDE SEQUENCE</scope>
    <source>
        <strain evidence="1">HLG_WM_MAG_02</strain>
    </source>
</reference>
<sequence>MISSCNTTTNNKIISVSKNRRTFKVKNDSSFTINEVEVDGCYKTIGAKCDYLFEVISKDTKTNIETVSIVFYVELKGSDINHAIEQLESTMQHCLTEHKKVNKKECYIVASKVPSSGPKSQVLKKKFLKKNKIQLFIDTKIKEVTV</sequence>
<proteinExistence type="predicted"/>
<dbReference type="AlphaFoldDB" id="A0A6S6U821"/>
<organism evidence="1">
    <name type="scientific">uncultured Sulfurovum sp</name>
    <dbReference type="NCBI Taxonomy" id="269237"/>
    <lineage>
        <taxon>Bacteria</taxon>
        <taxon>Pseudomonadati</taxon>
        <taxon>Campylobacterota</taxon>
        <taxon>Epsilonproteobacteria</taxon>
        <taxon>Campylobacterales</taxon>
        <taxon>Sulfurovaceae</taxon>
        <taxon>Sulfurovum</taxon>
        <taxon>environmental samples</taxon>
    </lineage>
</organism>
<evidence type="ECO:0000313" key="1">
    <source>
        <dbReference type="EMBL" id="CAA6824913.1"/>
    </source>
</evidence>